<dbReference type="EMBL" id="CP103216">
    <property type="protein sequence ID" value="UVR54846.1"/>
    <property type="molecule type" value="Genomic_DNA"/>
</dbReference>
<dbReference type="Proteomes" id="UP001060330">
    <property type="component" value="Chromosome"/>
</dbReference>
<evidence type="ECO:0000313" key="1">
    <source>
        <dbReference type="EMBL" id="TWV40974.1"/>
    </source>
</evidence>
<dbReference type="InterPro" id="IPR025460">
    <property type="entry name" value="DUF4280"/>
</dbReference>
<sequence>MAGKEFVVDKAMCMCKYGAAPGKLMVTDNQFFRLNGTKLCASTMTLGNVIYPPGFGICKVNPMFPKPCVPAITQWNGQFSKITMMGGNPLTDKSKGTCSCGGPDCIEFMQTGQIPVPGSKQMQQATGEHQGELDAMGDPSALTKHPVDTPTSLLLKEGNILVKAVKGEAESFSGQTLIYEVEHYNTPIVSDEIRSHVKWKVTIGEKEETVDQPGTDVLELSVKEEWQGKKLCVQAYINQPSDNVKVNTQIKKWEFPIIVDRYKMPGLNDTGTDIADDMAYGYGVNTKKCVYSTLLIKQLIESYEQKHENKKIDNILSNSIDYDPEPPMFSTSSLDTKQKMERYIRVKNAKAIYSKEDFPKISSRIQEGVRFLRKGGDDFTDEELFADFEAMAKLAFSSLNSEMRGNIVRMIAKFRQNNGGVYEDSVLTDHIKKHPSTIRYCNQLETYIKKELQDSKGDVSTLEDIKIFFKGERDLLEDILKKRVNDKYHKKDFSLTPVYDAGFISFKNIGRKTEQIKNATQGYTIALNDIWSTEVIIKKYVLNGNSYTVDYRVTLWDHFGLDAPDLEANKVAAYGAGFRAWFILQHFRGYKPFITKITFDKTFKGKIQ</sequence>
<dbReference type="Pfam" id="PF11692">
    <property type="entry name" value="DUF3289"/>
    <property type="match status" value="1"/>
</dbReference>
<proteinExistence type="predicted"/>
<reference evidence="3" key="3">
    <citation type="submission" date="2022-08" db="EMBL/GenBank/DDBJ databases">
        <title>Genome Sequencing of Bacteroides fragilis Group Isolates with Nanopore Technology.</title>
        <authorList>
            <person name="Tisza M.J."/>
            <person name="Smith D."/>
            <person name="Dekker J.P."/>
        </authorList>
    </citation>
    <scope>NUCLEOTIDE SEQUENCE</scope>
    <source>
        <strain evidence="3">BFG-70</strain>
    </source>
</reference>
<protein>
    <submittedName>
        <fullName evidence="2">DUF3289 family protein</fullName>
    </submittedName>
</protein>
<dbReference type="Pfam" id="PF14107">
    <property type="entry name" value="DUF4280"/>
    <property type="match status" value="1"/>
</dbReference>
<dbReference type="EMBL" id="VOHV01000005">
    <property type="protein sequence ID" value="TWV40974.1"/>
    <property type="molecule type" value="Genomic_DNA"/>
</dbReference>
<dbReference type="AlphaFoldDB" id="A0A5C6JKA9"/>
<evidence type="ECO:0000313" key="5">
    <source>
        <dbReference type="Proteomes" id="UP000319026"/>
    </source>
</evidence>
<dbReference type="InterPro" id="IPR017483">
    <property type="entry name" value="CHP03034"/>
</dbReference>
<gene>
    <name evidence="2" type="ORF">FSA03_13565</name>
    <name evidence="1" type="ORF">FSA06_12460</name>
    <name evidence="3" type="ORF">NXX45_13955</name>
</gene>
<evidence type="ECO:0000313" key="4">
    <source>
        <dbReference type="Proteomes" id="UP000315444"/>
    </source>
</evidence>
<evidence type="ECO:0000313" key="2">
    <source>
        <dbReference type="EMBL" id="TWV48414.1"/>
    </source>
</evidence>
<dbReference type="Proteomes" id="UP000315444">
    <property type="component" value="Unassembled WGS sequence"/>
</dbReference>
<dbReference type="Proteomes" id="UP000319026">
    <property type="component" value="Unassembled WGS sequence"/>
</dbReference>
<organism evidence="2 5">
    <name type="scientific">Bacteroides fragilis</name>
    <dbReference type="NCBI Taxonomy" id="817"/>
    <lineage>
        <taxon>Bacteria</taxon>
        <taxon>Pseudomonadati</taxon>
        <taxon>Bacteroidota</taxon>
        <taxon>Bacteroidia</taxon>
        <taxon>Bacteroidales</taxon>
        <taxon>Bacteroidaceae</taxon>
        <taxon>Bacteroides</taxon>
    </lineage>
</organism>
<reference evidence="1 4" key="2">
    <citation type="submission" date="2019-07" db="EMBL/GenBank/DDBJ databases">
        <title>Genome sequencing of Bacteroides fragilis.</title>
        <authorList>
            <person name="Galasyn E.V."/>
            <person name="Ruoff K.L."/>
            <person name="Price C.E."/>
            <person name="Valls R.A."/>
            <person name="O'Toole G.A."/>
        </authorList>
    </citation>
    <scope>NUCLEOTIDE SEQUENCE [LARGE SCALE GENOMIC DNA]</scope>
    <source>
        <strain evidence="1 4">AD135F_1B</strain>
    </source>
</reference>
<evidence type="ECO:0000313" key="3">
    <source>
        <dbReference type="EMBL" id="UVR54846.1"/>
    </source>
</evidence>
<dbReference type="EMBL" id="VOHT01000005">
    <property type="protein sequence ID" value="TWV48414.1"/>
    <property type="molecule type" value="Genomic_DNA"/>
</dbReference>
<dbReference type="RefSeq" id="WP_008659762.1">
    <property type="nucleotide sequence ID" value="NZ_CABKOU010000002.1"/>
</dbReference>
<name>A0A5C6JKA9_BACFG</name>
<reference evidence="2 5" key="1">
    <citation type="submission" date="2019-07" db="EMBL/GenBank/DDBJ databases">
        <title>Genome Sequencing of Bacteroides fragilis.</title>
        <authorList>
            <person name="Pinto K.M."/>
            <person name="Ruoff K.L."/>
            <person name="Price C.E."/>
            <person name="Valls R.A."/>
            <person name="O'Toole G.A."/>
        </authorList>
    </citation>
    <scope>NUCLEOTIDE SEQUENCE [LARGE SCALE GENOMIC DNA]</scope>
    <source>
        <strain evidence="2 5">AD135F_3B</strain>
    </source>
</reference>
<accession>A0A5C6JKA9</accession>